<sequence>MLAILFKTTLFIAAYCESSTDYYQKRAKILQDETQLTFGSNTSLSVTEHNVNKCLMLHKIRELNYDFDNPQYFNFSHHYFTYKDKMKQSTVYKIIKDMPKGAALHIHDMALLGPDYLLNITYMDYLYVCFENAGIKFQFSNNKPNISCEDKWQMMSTVRNASSNVIEFDKEIRKHFTMVVKDPDVVYSDINVTWKTFMNYFITVEQLLAYRPVWEQYFYDALKKFREDKIMYIEIRSVLPRLYELDGTVYDQLVTAKAYRKVIHRFVKDFPDFIGAKLIFAPPRHVSRSIVDSYIEMAKKIKNDMADIFAGFDLVGQEDLGSPLIEFASQFLKIENETNFFFHAGETDWYGTKTDDNLIDAILLGTKRIGHAYALPKHPVLMRMVVENDIGLEVNVISNTILSLVRDVRNHPLSLFFANNLPVIVSSDDPGAWEAEPISDDFYVAFFGASSRFSDLRMLKQLAINSLKYSALNDTKKSEALNIFYRTWNQYISNFNCTLYV</sequence>
<name>A0ACC1CNN1_9NEOP</name>
<evidence type="ECO:0000313" key="2">
    <source>
        <dbReference type="Proteomes" id="UP000824533"/>
    </source>
</evidence>
<organism evidence="1 2">
    <name type="scientific">Dendrolimus kikuchii</name>
    <dbReference type="NCBI Taxonomy" id="765133"/>
    <lineage>
        <taxon>Eukaryota</taxon>
        <taxon>Metazoa</taxon>
        <taxon>Ecdysozoa</taxon>
        <taxon>Arthropoda</taxon>
        <taxon>Hexapoda</taxon>
        <taxon>Insecta</taxon>
        <taxon>Pterygota</taxon>
        <taxon>Neoptera</taxon>
        <taxon>Endopterygota</taxon>
        <taxon>Lepidoptera</taxon>
        <taxon>Glossata</taxon>
        <taxon>Ditrysia</taxon>
        <taxon>Bombycoidea</taxon>
        <taxon>Lasiocampidae</taxon>
        <taxon>Dendrolimus</taxon>
    </lineage>
</organism>
<proteinExistence type="predicted"/>
<comment type="caution">
    <text evidence="1">The sequence shown here is derived from an EMBL/GenBank/DDBJ whole genome shotgun (WGS) entry which is preliminary data.</text>
</comment>
<evidence type="ECO:0000313" key="1">
    <source>
        <dbReference type="EMBL" id="KAJ0173177.1"/>
    </source>
</evidence>
<gene>
    <name evidence="1" type="ORF">K1T71_011353</name>
</gene>
<keyword evidence="2" id="KW-1185">Reference proteome</keyword>
<accession>A0ACC1CNN1</accession>
<protein>
    <submittedName>
        <fullName evidence="1">Uncharacterized protein</fullName>
    </submittedName>
</protein>
<dbReference type="EMBL" id="CM034406">
    <property type="protein sequence ID" value="KAJ0173177.1"/>
    <property type="molecule type" value="Genomic_DNA"/>
</dbReference>
<reference evidence="1 2" key="1">
    <citation type="journal article" date="2021" name="Front. Genet.">
        <title>Chromosome-Level Genome Assembly Reveals Significant Gene Expansion in the Toll and IMD Signaling Pathways of Dendrolimus kikuchii.</title>
        <authorList>
            <person name="Zhou J."/>
            <person name="Wu P."/>
            <person name="Xiong Z."/>
            <person name="Liu N."/>
            <person name="Zhao N."/>
            <person name="Ji M."/>
            <person name="Qiu Y."/>
            <person name="Yang B."/>
        </authorList>
    </citation>
    <scope>NUCLEOTIDE SEQUENCE [LARGE SCALE GENOMIC DNA]</scope>
    <source>
        <strain evidence="1">Ann1</strain>
    </source>
</reference>
<dbReference type="Proteomes" id="UP000824533">
    <property type="component" value="Linkage Group LG20"/>
</dbReference>